<name>A0AAV9ULT2_9PEZI</name>
<protein>
    <submittedName>
        <fullName evidence="1">Uncharacterized protein</fullName>
    </submittedName>
</protein>
<dbReference type="Proteomes" id="UP001375240">
    <property type="component" value="Unassembled WGS sequence"/>
</dbReference>
<gene>
    <name evidence="1" type="ORF">TWF696_007460</name>
</gene>
<reference evidence="1 2" key="1">
    <citation type="submission" date="2019-10" db="EMBL/GenBank/DDBJ databases">
        <authorList>
            <person name="Palmer J.M."/>
        </authorList>
    </citation>
    <scope>NUCLEOTIDE SEQUENCE [LARGE SCALE GENOMIC DNA]</scope>
    <source>
        <strain evidence="1 2">TWF696</strain>
    </source>
</reference>
<dbReference type="AlphaFoldDB" id="A0AAV9ULT2"/>
<dbReference type="EMBL" id="JAVHNQ010000006">
    <property type="protein sequence ID" value="KAK6343798.1"/>
    <property type="molecule type" value="Genomic_DNA"/>
</dbReference>
<sequence length="103" mass="11810">MVRSSCWRPPSPPDSSWSLKKAFYARSQHYPRHQQQGSVGSESHWLRFGSLEEVDGETFPPPKPQVRRPRSSRRSWIFGIFACVPWRSKVLGRTGSKDPEKAG</sequence>
<evidence type="ECO:0000313" key="1">
    <source>
        <dbReference type="EMBL" id="KAK6343798.1"/>
    </source>
</evidence>
<proteinExistence type="predicted"/>
<keyword evidence="2" id="KW-1185">Reference proteome</keyword>
<organism evidence="1 2">
    <name type="scientific">Orbilia brochopaga</name>
    <dbReference type="NCBI Taxonomy" id="3140254"/>
    <lineage>
        <taxon>Eukaryota</taxon>
        <taxon>Fungi</taxon>
        <taxon>Dikarya</taxon>
        <taxon>Ascomycota</taxon>
        <taxon>Pezizomycotina</taxon>
        <taxon>Orbiliomycetes</taxon>
        <taxon>Orbiliales</taxon>
        <taxon>Orbiliaceae</taxon>
        <taxon>Orbilia</taxon>
    </lineage>
</organism>
<accession>A0AAV9ULT2</accession>
<comment type="caution">
    <text evidence="1">The sequence shown here is derived from an EMBL/GenBank/DDBJ whole genome shotgun (WGS) entry which is preliminary data.</text>
</comment>
<evidence type="ECO:0000313" key="2">
    <source>
        <dbReference type="Proteomes" id="UP001375240"/>
    </source>
</evidence>